<keyword evidence="2 6" id="KW-0479">Metal-binding</keyword>
<feature type="binding site" evidence="6">
    <location>
        <begin position="165"/>
        <end position="166"/>
    </location>
    <ligand>
        <name>substrate</name>
    </ligand>
</feature>
<dbReference type="GO" id="GO:0005737">
    <property type="term" value="C:cytoplasm"/>
    <property type="evidence" value="ECO:0007669"/>
    <property type="project" value="UniProtKB-SubCell"/>
</dbReference>
<dbReference type="GO" id="GO:0043874">
    <property type="term" value="F:acireductone synthase activity"/>
    <property type="evidence" value="ECO:0000318"/>
    <property type="project" value="GO_Central"/>
</dbReference>
<dbReference type="GO" id="GO:0019509">
    <property type="term" value="P:L-methionine salvage from methylthioadenosine"/>
    <property type="evidence" value="ECO:0000318"/>
    <property type="project" value="GO_Central"/>
</dbReference>
<dbReference type="GO" id="GO:0005634">
    <property type="term" value="C:nucleus"/>
    <property type="evidence" value="ECO:0007669"/>
    <property type="project" value="UniProtKB-SubCell"/>
</dbReference>
<dbReference type="Gene3D" id="3.40.50.1000">
    <property type="entry name" value="HAD superfamily/HAD-like"/>
    <property type="match status" value="1"/>
</dbReference>
<keyword evidence="5 6" id="KW-0486">Methionine biosynthesis</keyword>
<dbReference type="SUPFAM" id="SSF56784">
    <property type="entry name" value="HAD-like"/>
    <property type="match status" value="1"/>
</dbReference>
<dbReference type="KEGG" id="spu:589774"/>
<dbReference type="UniPathway" id="UPA00904">
    <property type="reaction ID" value="UER00876"/>
</dbReference>
<dbReference type="OrthoDB" id="272500at2759"/>
<feature type="binding site" evidence="6">
    <location>
        <position position="32"/>
    </location>
    <ligand>
        <name>Mg(2+)</name>
        <dbReference type="ChEBI" id="CHEBI:18420"/>
    </ligand>
</feature>
<reference evidence="8" key="1">
    <citation type="submission" date="2015-02" db="EMBL/GenBank/DDBJ databases">
        <title>Genome sequencing for Strongylocentrotus purpuratus.</title>
        <authorList>
            <person name="Murali S."/>
            <person name="Liu Y."/>
            <person name="Vee V."/>
            <person name="English A."/>
            <person name="Wang M."/>
            <person name="Skinner E."/>
            <person name="Han Y."/>
            <person name="Muzny D.M."/>
            <person name="Worley K.C."/>
            <person name="Gibbs R.A."/>
        </authorList>
    </citation>
    <scope>NUCLEOTIDE SEQUENCE</scope>
</reference>
<comment type="pathway">
    <text evidence="6">Amino-acid biosynthesis; L-methionine biosynthesis via salvage pathway; L-methionine from S-methyl-5-thio-alpha-D-ribose 1-phosphate: step 3/6.</text>
</comment>
<evidence type="ECO:0000313" key="8">
    <source>
        <dbReference type="Proteomes" id="UP000007110"/>
    </source>
</evidence>
<evidence type="ECO:0000256" key="1">
    <source>
        <dbReference type="ARBA" id="ARBA00022605"/>
    </source>
</evidence>
<evidence type="ECO:0000256" key="4">
    <source>
        <dbReference type="ARBA" id="ARBA00022842"/>
    </source>
</evidence>
<feature type="binding site" evidence="6">
    <location>
        <position position="30"/>
    </location>
    <ligand>
        <name>Mg(2+)</name>
        <dbReference type="ChEBI" id="CHEBI:18420"/>
    </ligand>
</feature>
<keyword evidence="1 6" id="KW-0028">Amino-acid biosynthesis</keyword>
<dbReference type="EC" id="3.1.3.77" evidence="6"/>
<comment type="similarity">
    <text evidence="6">Belongs to the HAD-like hydrolase superfamily. MasA/MtnC family.</text>
</comment>
<sequence>MSSSPPPKRRKEVESAISSLQNDTKIILLDIEGTTTPITFVADVLFPYIRENVAEYLDVHWKEEPCQQDIEALRLQAESDKAAEGVVSIPDLCDKECDEKTMKDAVVKSVLWLMDNDRKVTALKQLQGHMWQEAYGSKLKGDLYEDVVPCIKRWKTEGKDVCIYSSGSVHAQKLLFGNSVEGDILPLLSGHYDTKIGAKVEKDSYTQIAEDLQVEPGEILFLTDVTREARPAKEAGLKSAIVVRPGNKALSQEEKSEFDILESFKELWPEWEDQSDEQEDDK</sequence>
<dbReference type="InParanoid" id="A0A7M7PSH5"/>
<dbReference type="InterPro" id="IPR027511">
    <property type="entry name" value="ENOPH1_eukaryotes"/>
</dbReference>
<dbReference type="InterPro" id="IPR023943">
    <property type="entry name" value="Enolase-ppase_E1"/>
</dbReference>
<protein>
    <recommendedName>
        <fullName evidence="6">Enolase-phosphatase E1</fullName>
        <ecNumber evidence="6">3.1.3.77</ecNumber>
    </recommendedName>
    <alternativeName>
        <fullName evidence="6">2,3-diketo-5-methylthio-1-phosphopentane phosphatase</fullName>
    </alternativeName>
</protein>
<keyword evidence="8" id="KW-1185">Reference proteome</keyword>
<dbReference type="Proteomes" id="UP000007110">
    <property type="component" value="Unassembled WGS sequence"/>
</dbReference>
<dbReference type="EnsemblMetazoa" id="XM_789408">
    <property type="protein sequence ID" value="XP_794501"/>
    <property type="gene ID" value="LOC589774"/>
</dbReference>
<dbReference type="InterPro" id="IPR006439">
    <property type="entry name" value="HAD-SF_hydro_IA"/>
</dbReference>
<dbReference type="NCBIfam" id="TIGR01691">
    <property type="entry name" value="enolase-ppase"/>
    <property type="match status" value="1"/>
</dbReference>
<evidence type="ECO:0000256" key="2">
    <source>
        <dbReference type="ARBA" id="ARBA00022723"/>
    </source>
</evidence>
<evidence type="ECO:0000256" key="6">
    <source>
        <dbReference type="HAMAP-Rule" id="MF_03117"/>
    </source>
</evidence>
<feature type="binding site" evidence="6">
    <location>
        <position position="224"/>
    </location>
    <ligand>
        <name>Mg(2+)</name>
        <dbReference type="ChEBI" id="CHEBI:18420"/>
    </ligand>
</feature>
<name>A0A7M7PSH5_STRPU</name>
<organism evidence="7 8">
    <name type="scientific">Strongylocentrotus purpuratus</name>
    <name type="common">Purple sea urchin</name>
    <dbReference type="NCBI Taxonomy" id="7668"/>
    <lineage>
        <taxon>Eukaryota</taxon>
        <taxon>Metazoa</taxon>
        <taxon>Echinodermata</taxon>
        <taxon>Eleutherozoa</taxon>
        <taxon>Echinozoa</taxon>
        <taxon>Echinoidea</taxon>
        <taxon>Euechinoidea</taxon>
        <taxon>Echinacea</taxon>
        <taxon>Camarodonta</taxon>
        <taxon>Echinidea</taxon>
        <taxon>Strongylocentrotidae</taxon>
        <taxon>Strongylocentrotus</taxon>
    </lineage>
</organism>
<dbReference type="GO" id="GO:0000287">
    <property type="term" value="F:magnesium ion binding"/>
    <property type="evidence" value="ECO:0007669"/>
    <property type="project" value="UniProtKB-UniRule"/>
</dbReference>
<dbReference type="NCBIfam" id="TIGR01549">
    <property type="entry name" value="HAD-SF-IA-v1"/>
    <property type="match status" value="1"/>
</dbReference>
<dbReference type="SFLD" id="SFLDF00044">
    <property type="entry name" value="enolase-phosphatase"/>
    <property type="match status" value="1"/>
</dbReference>
<dbReference type="CTD" id="58478"/>
<reference evidence="7" key="2">
    <citation type="submission" date="2021-01" db="UniProtKB">
        <authorList>
            <consortium name="EnsemblMetazoa"/>
        </authorList>
    </citation>
    <scope>IDENTIFICATION</scope>
</reference>
<dbReference type="SFLD" id="SFLDS00003">
    <property type="entry name" value="Haloacid_Dehalogenase"/>
    <property type="match status" value="1"/>
</dbReference>
<evidence type="ECO:0000313" key="7">
    <source>
        <dbReference type="EnsemblMetazoa" id="XP_030855632"/>
    </source>
</evidence>
<dbReference type="InterPro" id="IPR036412">
    <property type="entry name" value="HAD-like_sf"/>
</dbReference>
<keyword evidence="4 6" id="KW-0460">Magnesium</keyword>
<dbReference type="AlphaFoldDB" id="A0A7M7PSH5"/>
<evidence type="ECO:0000256" key="3">
    <source>
        <dbReference type="ARBA" id="ARBA00022801"/>
    </source>
</evidence>
<dbReference type="Pfam" id="PF00702">
    <property type="entry name" value="Hydrolase"/>
    <property type="match status" value="1"/>
</dbReference>
<dbReference type="PANTHER" id="PTHR20371:SF1">
    <property type="entry name" value="ENOLASE-PHOSPHATASE E1"/>
    <property type="match status" value="1"/>
</dbReference>
<feature type="binding site" evidence="6">
    <location>
        <position position="199"/>
    </location>
    <ligand>
        <name>substrate</name>
    </ligand>
</feature>
<dbReference type="SFLD" id="SFLDG01129">
    <property type="entry name" value="C1.5:_HAD__Beta-PGM__Phosphata"/>
    <property type="match status" value="1"/>
</dbReference>
<dbReference type="GeneID" id="589774"/>
<comment type="pathway">
    <text evidence="6">Amino-acid biosynthesis; L-methionine biosynthesis via salvage pathway; L-methionine from S-methyl-5-thio-alpha-D-ribose 1-phosphate: step 4/6.</text>
</comment>
<keyword evidence="6" id="KW-0539">Nucleus</keyword>
<comment type="cofactor">
    <cofactor evidence="6">
        <name>Mg(2+)</name>
        <dbReference type="ChEBI" id="CHEBI:18420"/>
    </cofactor>
    <text evidence="6">Binds 1 Mg(2+) ion per subunit.</text>
</comment>
<dbReference type="OMA" id="EWDANGI"/>
<evidence type="ECO:0000256" key="5">
    <source>
        <dbReference type="ARBA" id="ARBA00023167"/>
    </source>
</evidence>
<keyword evidence="3 6" id="KW-0378">Hydrolase</keyword>
<dbReference type="SFLD" id="SFLDG01133">
    <property type="entry name" value="C1.5.4:_Enolase-phosphatase_Li"/>
    <property type="match status" value="1"/>
</dbReference>
<dbReference type="Gene3D" id="1.10.720.60">
    <property type="match status" value="1"/>
</dbReference>
<dbReference type="FunFam" id="3.40.50.1000:FF:000079">
    <property type="entry name" value="Enolase-phosphatase E1"/>
    <property type="match status" value="1"/>
</dbReference>
<dbReference type="EnsemblMetazoa" id="XM_030999772">
    <property type="protein sequence ID" value="XP_030855632"/>
    <property type="gene ID" value="LOC589774"/>
</dbReference>
<comment type="function">
    <text evidence="6">Bifunctional enzyme that catalyzes the enolization of 2,3-diketo-5-methylthiopentyl-1-phosphate (DK-MTP-1-P) into the intermediate 2-hydroxy-3-keto-5-methylthiopentenyl-1-phosphate (HK-MTPenyl-1-P), which is then dephosphorylated to form the acireductone 1,2-dihydroxy-3-keto-5-methylthiopentene (DHK-MTPene).</text>
</comment>
<dbReference type="FunCoup" id="A0A7M7PSH5">
    <property type="interactions" value="1396"/>
</dbReference>
<comment type="subcellular location">
    <subcellularLocation>
        <location evidence="6">Cytoplasm</location>
    </subcellularLocation>
    <subcellularLocation>
        <location evidence="6">Nucleus</location>
    </subcellularLocation>
</comment>
<dbReference type="HAMAP" id="MF_03117">
    <property type="entry name" value="Salvage_MtnC_euk"/>
    <property type="match status" value="1"/>
</dbReference>
<proteinExistence type="inferred from homology"/>
<accession>A0A7M7PSH5</accession>
<comment type="catalytic activity">
    <reaction evidence="6">
        <text>5-methylsulfanyl-2,3-dioxopentyl phosphate + H2O = 1,2-dihydroxy-5-(methylsulfanyl)pent-1-en-3-one + phosphate</text>
        <dbReference type="Rhea" id="RHEA:21700"/>
        <dbReference type="ChEBI" id="CHEBI:15377"/>
        <dbReference type="ChEBI" id="CHEBI:43474"/>
        <dbReference type="ChEBI" id="CHEBI:49252"/>
        <dbReference type="ChEBI" id="CHEBI:58828"/>
        <dbReference type="EC" id="3.1.3.77"/>
    </reaction>
</comment>
<dbReference type="RefSeq" id="XP_794501.1">
    <property type="nucleotide sequence ID" value="XM_789408.4"/>
</dbReference>
<dbReference type="RefSeq" id="XP_030855632.1">
    <property type="nucleotide sequence ID" value="XM_030999772.1"/>
</dbReference>
<keyword evidence="6" id="KW-0963">Cytoplasm</keyword>
<dbReference type="CDD" id="cd01629">
    <property type="entry name" value="HAD_EP"/>
    <property type="match status" value="1"/>
</dbReference>
<dbReference type="InterPro" id="IPR023214">
    <property type="entry name" value="HAD_sf"/>
</dbReference>
<comment type="subunit">
    <text evidence="6">Monomer.</text>
</comment>
<dbReference type="PANTHER" id="PTHR20371">
    <property type="entry name" value="ENOLASE-PHOSPHATASE E1"/>
    <property type="match status" value="1"/>
</dbReference>